<organism evidence="2 3">
    <name type="scientific">Vibrio ouci</name>
    <dbReference type="NCBI Taxonomy" id="2499078"/>
    <lineage>
        <taxon>Bacteria</taxon>
        <taxon>Pseudomonadati</taxon>
        <taxon>Pseudomonadota</taxon>
        <taxon>Gammaproteobacteria</taxon>
        <taxon>Vibrionales</taxon>
        <taxon>Vibrionaceae</taxon>
        <taxon>Vibrio</taxon>
    </lineage>
</organism>
<evidence type="ECO:0000313" key="2">
    <source>
        <dbReference type="EMBL" id="TFH88792.1"/>
    </source>
</evidence>
<sequence length="117" mass="12986">SKYENPKKNSGNSSTPPSKEGMKDEIIRRTKTLRKPSGKKPGGQEGHDGHKLSCSSAPDEIVDDVPNYCTNCGESLADAERVLDYVTQVISIPELKPVVKEIRHYVMICKNCGERIR</sequence>
<reference evidence="2 3" key="1">
    <citation type="submission" date="2019-01" db="EMBL/GenBank/DDBJ databases">
        <title>Vibrio BEI176 sp. nov, a marine bacterium isolated from China: eastern marignal seas.</title>
        <authorList>
            <person name="Li B."/>
        </authorList>
    </citation>
    <scope>NUCLEOTIDE SEQUENCE [LARGE SCALE GENOMIC DNA]</scope>
    <source>
        <strain evidence="2 3">BEI176</strain>
    </source>
</reference>
<feature type="compositionally biased region" description="Basic residues" evidence="1">
    <location>
        <begin position="29"/>
        <end position="38"/>
    </location>
</feature>
<gene>
    <name evidence="2" type="ORF">ELS82_26120</name>
</gene>
<accession>A0A4Y8W7A5</accession>
<dbReference type="Proteomes" id="UP000297753">
    <property type="component" value="Unassembled WGS sequence"/>
</dbReference>
<keyword evidence="3" id="KW-1185">Reference proteome</keyword>
<evidence type="ECO:0000256" key="1">
    <source>
        <dbReference type="SAM" id="MobiDB-lite"/>
    </source>
</evidence>
<feature type="non-terminal residue" evidence="2">
    <location>
        <position position="117"/>
    </location>
</feature>
<feature type="region of interest" description="Disordered" evidence="1">
    <location>
        <begin position="1"/>
        <end position="58"/>
    </location>
</feature>
<name>A0A4Y8W7A5_9VIBR</name>
<proteinExistence type="predicted"/>
<protein>
    <submittedName>
        <fullName evidence="2">IS66 family transposase</fullName>
    </submittedName>
</protein>
<feature type="non-terminal residue" evidence="2">
    <location>
        <position position="1"/>
    </location>
</feature>
<comment type="caution">
    <text evidence="2">The sequence shown here is derived from an EMBL/GenBank/DDBJ whole genome shotgun (WGS) entry which is preliminary data.</text>
</comment>
<dbReference type="EMBL" id="SATR01000428">
    <property type="protein sequence ID" value="TFH88792.1"/>
    <property type="molecule type" value="Genomic_DNA"/>
</dbReference>
<feature type="compositionally biased region" description="Polar residues" evidence="1">
    <location>
        <begin position="8"/>
        <end position="17"/>
    </location>
</feature>
<dbReference type="AlphaFoldDB" id="A0A4Y8W7A5"/>
<evidence type="ECO:0000313" key="3">
    <source>
        <dbReference type="Proteomes" id="UP000297753"/>
    </source>
</evidence>